<dbReference type="PROSITE" id="PS51198">
    <property type="entry name" value="UVRD_HELICASE_ATP_BIND"/>
    <property type="match status" value="1"/>
</dbReference>
<evidence type="ECO:0000259" key="10">
    <source>
        <dbReference type="PROSITE" id="PS51198"/>
    </source>
</evidence>
<dbReference type="Gene3D" id="3.40.50.300">
    <property type="entry name" value="P-loop containing nucleotide triphosphate hydrolases"/>
    <property type="match status" value="2"/>
</dbReference>
<reference evidence="11 12" key="1">
    <citation type="journal article" date="2007" name="Genome Res.">
        <title>Genome characteristics of facultatively symbiotic Frankia sp. strains reflect host range and host plant biogeography.</title>
        <authorList>
            <person name="Normand P."/>
            <person name="Lapierre P."/>
            <person name="Tisa L.S."/>
            <person name="Gogarten J.P."/>
            <person name="Alloisio N."/>
            <person name="Bagnarol E."/>
            <person name="Bassi C.A."/>
            <person name="Berry A.M."/>
            <person name="Bickhart D.M."/>
            <person name="Choisne N."/>
            <person name="Couloux A."/>
            <person name="Cournoyer B."/>
            <person name="Cruveiller S."/>
            <person name="Daubin V."/>
            <person name="Demange N."/>
            <person name="Francino M.P."/>
            <person name="Goltsman E."/>
            <person name="Huang Y."/>
            <person name="Kopp O.R."/>
            <person name="Labarre L."/>
            <person name="Lapidus A."/>
            <person name="Lavire C."/>
            <person name="Marechal J."/>
            <person name="Martinez M."/>
            <person name="Mastronunzio J.E."/>
            <person name="Mullin B.C."/>
            <person name="Niemann J."/>
            <person name="Pujic P."/>
            <person name="Rawnsley T."/>
            <person name="Rouy Z."/>
            <person name="Schenowitz C."/>
            <person name="Sellstedt A."/>
            <person name="Tavares F."/>
            <person name="Tomkins J.P."/>
            <person name="Vallenet D."/>
            <person name="Valverde C."/>
            <person name="Wall L.G."/>
            <person name="Wang Y."/>
            <person name="Medigue C."/>
            <person name="Benson D.R."/>
        </authorList>
    </citation>
    <scope>NUCLEOTIDE SEQUENCE [LARGE SCALE GENOMIC DNA]</scope>
    <source>
        <strain evidence="12">DSM 45986 / CECT 9034 / ACN14a</strain>
    </source>
</reference>
<protein>
    <recommendedName>
        <fullName evidence="7">DNA 3'-5' helicase</fullName>
        <ecNumber evidence="7">5.6.2.4</ecNumber>
    </recommendedName>
</protein>
<dbReference type="EMBL" id="CT573213">
    <property type="protein sequence ID" value="CAJ64952.1"/>
    <property type="molecule type" value="Genomic_DNA"/>
</dbReference>
<dbReference type="GO" id="GO:0043138">
    <property type="term" value="F:3'-5' DNA helicase activity"/>
    <property type="evidence" value="ECO:0007669"/>
    <property type="project" value="UniProtKB-EC"/>
</dbReference>
<keyword evidence="5" id="KW-0413">Isomerase</keyword>
<evidence type="ECO:0000256" key="5">
    <source>
        <dbReference type="ARBA" id="ARBA00023235"/>
    </source>
</evidence>
<dbReference type="KEGG" id="fal:FRAAL6329"/>
<keyword evidence="1 9" id="KW-0547">Nucleotide-binding</keyword>
<evidence type="ECO:0000313" key="12">
    <source>
        <dbReference type="Proteomes" id="UP000000657"/>
    </source>
</evidence>
<accession>Q0RC75</accession>
<dbReference type="InterPro" id="IPR000212">
    <property type="entry name" value="DNA_helicase_UvrD/REP"/>
</dbReference>
<organism evidence="11 12">
    <name type="scientific">Frankia alni (strain DSM 45986 / CECT 9034 / ACN14a)</name>
    <dbReference type="NCBI Taxonomy" id="326424"/>
    <lineage>
        <taxon>Bacteria</taxon>
        <taxon>Bacillati</taxon>
        <taxon>Actinomycetota</taxon>
        <taxon>Actinomycetes</taxon>
        <taxon>Frankiales</taxon>
        <taxon>Frankiaceae</taxon>
        <taxon>Frankia</taxon>
    </lineage>
</organism>
<keyword evidence="2 9" id="KW-0378">Hydrolase</keyword>
<evidence type="ECO:0000256" key="8">
    <source>
        <dbReference type="ARBA" id="ARBA00048988"/>
    </source>
</evidence>
<dbReference type="PANTHER" id="PTHR11070:SF45">
    <property type="entry name" value="DNA 3'-5' HELICASE"/>
    <property type="match status" value="1"/>
</dbReference>
<comment type="catalytic activity">
    <reaction evidence="8">
        <text>ATP + H2O = ADP + phosphate + H(+)</text>
        <dbReference type="Rhea" id="RHEA:13065"/>
        <dbReference type="ChEBI" id="CHEBI:15377"/>
        <dbReference type="ChEBI" id="CHEBI:15378"/>
        <dbReference type="ChEBI" id="CHEBI:30616"/>
        <dbReference type="ChEBI" id="CHEBI:43474"/>
        <dbReference type="ChEBI" id="CHEBI:456216"/>
        <dbReference type="EC" id="5.6.2.4"/>
    </reaction>
</comment>
<dbReference type="eggNOG" id="COG0210">
    <property type="taxonomic scope" value="Bacteria"/>
</dbReference>
<dbReference type="SUPFAM" id="SSF52540">
    <property type="entry name" value="P-loop containing nucleoside triphosphate hydrolases"/>
    <property type="match status" value="1"/>
</dbReference>
<dbReference type="GO" id="GO:0000725">
    <property type="term" value="P:recombinational repair"/>
    <property type="evidence" value="ECO:0007669"/>
    <property type="project" value="TreeGrafter"/>
</dbReference>
<dbReference type="GO" id="GO:0005829">
    <property type="term" value="C:cytosol"/>
    <property type="evidence" value="ECO:0007669"/>
    <property type="project" value="TreeGrafter"/>
</dbReference>
<feature type="binding site" evidence="9">
    <location>
        <begin position="268"/>
        <end position="275"/>
    </location>
    <ligand>
        <name>ATP</name>
        <dbReference type="ChEBI" id="CHEBI:30616"/>
    </ligand>
</feature>
<evidence type="ECO:0000256" key="9">
    <source>
        <dbReference type="PROSITE-ProRule" id="PRU00560"/>
    </source>
</evidence>
<dbReference type="InterPro" id="IPR014016">
    <property type="entry name" value="UvrD-like_ATP-bd"/>
</dbReference>
<evidence type="ECO:0000256" key="7">
    <source>
        <dbReference type="ARBA" id="ARBA00034808"/>
    </source>
</evidence>
<proteinExistence type="predicted"/>
<evidence type="ECO:0000256" key="3">
    <source>
        <dbReference type="ARBA" id="ARBA00022806"/>
    </source>
</evidence>
<dbReference type="OrthoDB" id="3196525at2"/>
<dbReference type="GO" id="GO:0003677">
    <property type="term" value="F:DNA binding"/>
    <property type="evidence" value="ECO:0007669"/>
    <property type="project" value="InterPro"/>
</dbReference>
<evidence type="ECO:0000256" key="2">
    <source>
        <dbReference type="ARBA" id="ARBA00022801"/>
    </source>
</evidence>
<evidence type="ECO:0000313" key="11">
    <source>
        <dbReference type="EMBL" id="CAJ64952.1"/>
    </source>
</evidence>
<dbReference type="GO" id="GO:0005524">
    <property type="term" value="F:ATP binding"/>
    <property type="evidence" value="ECO:0007669"/>
    <property type="project" value="UniProtKB-UniRule"/>
</dbReference>
<dbReference type="Pfam" id="PF13361">
    <property type="entry name" value="UvrD_C"/>
    <property type="match status" value="1"/>
</dbReference>
<dbReference type="STRING" id="326424.FRAAL6329"/>
<dbReference type="GO" id="GO:0016887">
    <property type="term" value="F:ATP hydrolysis activity"/>
    <property type="evidence" value="ECO:0007669"/>
    <property type="project" value="RHEA"/>
</dbReference>
<dbReference type="RefSeq" id="WP_011607377.1">
    <property type="nucleotide sequence ID" value="NC_008278.1"/>
</dbReference>
<evidence type="ECO:0000256" key="1">
    <source>
        <dbReference type="ARBA" id="ARBA00022741"/>
    </source>
</evidence>
<evidence type="ECO:0000256" key="6">
    <source>
        <dbReference type="ARBA" id="ARBA00034617"/>
    </source>
</evidence>
<evidence type="ECO:0000256" key="4">
    <source>
        <dbReference type="ARBA" id="ARBA00022840"/>
    </source>
</evidence>
<dbReference type="AlphaFoldDB" id="Q0RC75"/>
<dbReference type="Pfam" id="PF00580">
    <property type="entry name" value="UvrD-helicase"/>
    <property type="match status" value="1"/>
</dbReference>
<dbReference type="HOGENOM" id="CLU_023846_0_0_11"/>
<keyword evidence="4 9" id="KW-0067">ATP-binding</keyword>
<keyword evidence="3 9" id="KW-0347">Helicase</keyword>
<comment type="catalytic activity">
    <reaction evidence="6">
        <text>Couples ATP hydrolysis with the unwinding of duplex DNA by translocating in the 3'-5' direction.</text>
        <dbReference type="EC" id="5.6.2.4"/>
    </reaction>
</comment>
<dbReference type="InterPro" id="IPR014017">
    <property type="entry name" value="DNA_helicase_UvrD-like_C"/>
</dbReference>
<dbReference type="Proteomes" id="UP000000657">
    <property type="component" value="Chromosome"/>
</dbReference>
<dbReference type="EC" id="5.6.2.4" evidence="7"/>
<gene>
    <name evidence="11" type="ordered locus">FRAAL6329</name>
</gene>
<dbReference type="PANTHER" id="PTHR11070">
    <property type="entry name" value="UVRD / RECB / PCRA DNA HELICASE FAMILY MEMBER"/>
    <property type="match status" value="1"/>
</dbReference>
<name>Q0RC75_FRAAA</name>
<sequence length="719" mass="78546">MTVSVILSDLFQASYDALDGSIKTRVMDFLMKLQRAPDTPGLDLKQPKGAIDRRVRTARVNDNFRAVLLELPKSAGFVLAAVKPHDDAYTFASHVRFGINEVTGALELTDTLALSEATATAVAHPVPAGKPPILGSLRERDLVRLGIDSTVAGDLLRIADEDRLLDVASKLPRAQADAVLDLAAGRSVDEVWADLVGDEAGEPATATDDVLVALERPLSRLSFSNPASEADLRAVLEGSFEKWRVWLHPLQRRIAYRHGYGGPFRVTGGAGTGKTVTALHRAVHLAGAYPNDKILFTTFTRTLAQSIKENLVKLAGPAILQTVDVLTVDGLARRVLAATDTDREKIRKVTVLGDTDQKIRDLWEQAAASTASAGNAASTAWSVDFLIAEWSTVVLAQGITDRATYLKATRAGRGRRLSRIDRAALWQIFERFALLLDAHERTTFTQIASRAAQVPTSGVVYRHAVVDEAQDLHPAHWRLLRHVVPSGPDDIFLVGDAHQRIYAYKVTLSALGIETRGRSRRLTVNYRTSREILRWCMGVIAGMTVDDLEDTADTLAGARSEFTGPPPRTRGFVRREDELSALASAVQEWIDGGISPNEIGVVARTRQLVEEAEKALRGAGLDVLVLASDSPDDAVRPGVRLVTMHRVKGLEFRAVALIGFEEDILPFPVSDVDDAEELERRLAQERCLAYVAGSRAREHLRITWTGRQSPFLPSAPDNA</sequence>
<dbReference type="InterPro" id="IPR027417">
    <property type="entry name" value="P-loop_NTPase"/>
</dbReference>
<keyword evidence="12" id="KW-1185">Reference proteome</keyword>
<feature type="domain" description="UvrD-like helicase ATP-binding" evidence="10">
    <location>
        <begin position="247"/>
        <end position="529"/>
    </location>
</feature>